<dbReference type="RefSeq" id="WP_138731178.1">
    <property type="nucleotide sequence ID" value="NZ_SRMP02000027.1"/>
</dbReference>
<evidence type="ECO:0000313" key="1">
    <source>
        <dbReference type="EMBL" id="MFN0292601.1"/>
    </source>
</evidence>
<keyword evidence="2" id="KW-1185">Reference proteome</keyword>
<gene>
    <name evidence="1" type="ORF">E5L68_014445</name>
</gene>
<sequence>MNKVYKFSEIMNDLMDYFILGDPHCLLNYQQNHQLPTDLLTEFTAKETGDQAVEDGIIVPLSGVVNYPYTIYFNLSNETPALLKEENKLQVKQEGYCLKVEKGQIYLYTMPYLRDFTTNKVDALKKQSTATIALENGWYNITVLGGETFQDITVVNKEGQKIIHQSLEPTFEFIIKPSATKPAYTANIGYSFKIETSE</sequence>
<comment type="caution">
    <text evidence="1">The sequence shown here is derived from an EMBL/GenBank/DDBJ whole genome shotgun (WGS) entry which is preliminary data.</text>
</comment>
<dbReference type="EMBL" id="SRMP02000027">
    <property type="protein sequence ID" value="MFN0292601.1"/>
    <property type="molecule type" value="Genomic_DNA"/>
</dbReference>
<reference evidence="1 2" key="1">
    <citation type="submission" date="2024-12" db="EMBL/GenBank/DDBJ databases">
        <authorList>
            <person name="Hu S."/>
        </authorList>
    </citation>
    <scope>NUCLEOTIDE SEQUENCE [LARGE SCALE GENOMIC DNA]</scope>
    <source>
        <strain evidence="1 2">P-25</strain>
    </source>
</reference>
<name>A0ABW9JLM9_9SPHI</name>
<proteinExistence type="predicted"/>
<dbReference type="Proteomes" id="UP001517367">
    <property type="component" value="Unassembled WGS sequence"/>
</dbReference>
<organism evidence="1 2">
    <name type="scientific">Pedobacter helvus</name>
    <dbReference type="NCBI Taxonomy" id="2563444"/>
    <lineage>
        <taxon>Bacteria</taxon>
        <taxon>Pseudomonadati</taxon>
        <taxon>Bacteroidota</taxon>
        <taxon>Sphingobacteriia</taxon>
        <taxon>Sphingobacteriales</taxon>
        <taxon>Sphingobacteriaceae</taxon>
        <taxon>Pedobacter</taxon>
    </lineage>
</organism>
<protein>
    <submittedName>
        <fullName evidence="1">Uncharacterized protein</fullName>
    </submittedName>
</protein>
<accession>A0ABW9JLM9</accession>
<evidence type="ECO:0000313" key="2">
    <source>
        <dbReference type="Proteomes" id="UP001517367"/>
    </source>
</evidence>